<feature type="non-terminal residue" evidence="1">
    <location>
        <position position="1"/>
    </location>
</feature>
<proteinExistence type="predicted"/>
<reference evidence="1" key="2">
    <citation type="journal article" date="1993" name="J. Bacteriol.">
        <title>A survey of the Mycoplasma genitalium genome by using random sequencing.</title>
        <authorList>
            <person name="Peterson S.N."/>
            <person name="Hu P.-C."/>
            <person name="Bott K.F."/>
            <person name="Hutchison C.A. III"/>
        </authorList>
    </citation>
    <scope>NUCLEOTIDE SEQUENCE</scope>
</reference>
<organism evidence="1">
    <name type="scientific">Mycoplasmoides genitalium</name>
    <name type="common">Mycoplasma genitalium</name>
    <dbReference type="NCBI Taxonomy" id="2097"/>
    <lineage>
        <taxon>Bacteria</taxon>
        <taxon>Bacillati</taxon>
        <taxon>Mycoplasmatota</taxon>
        <taxon>Mycoplasmoidales</taxon>
        <taxon>Mycoplasmoidaceae</taxon>
        <taxon>Mycoplasmoides</taxon>
    </lineage>
</organism>
<sequence length="86" mass="9868">FCNADPKLTRKIESTPLPSFKADFKTTSGFMIFWSLKPISFWDRLRVGKRLAVFIVEQAVIIAVAPTPLNAKAINDQRLKRWAILY</sequence>
<evidence type="ECO:0000313" key="1">
    <source>
        <dbReference type="EMBL" id="AAD12536.1"/>
    </source>
</evidence>
<reference evidence="1" key="1">
    <citation type="thesis" date="1992" institute="Microbiology and Immunology" country="University of North Carolina Medical School">
        <title>Characterization and analysis of the Mycoplasma genitalium genome.</title>
        <authorList>
            <person name="Peterson S.N."/>
        </authorList>
    </citation>
    <scope>NUCLEOTIDE SEQUENCE</scope>
</reference>
<dbReference type="AlphaFoldDB" id="Q49372"/>
<protein>
    <submittedName>
        <fullName evidence="1">Uncharacterized protein</fullName>
    </submittedName>
</protein>
<name>Q49372_MYCGT</name>
<dbReference type="EMBL" id="U02269">
    <property type="protein sequence ID" value="AAD12536.1"/>
    <property type="molecule type" value="Genomic_DNA"/>
</dbReference>
<accession>Q49372</accession>